<dbReference type="PANTHER" id="PTHR43108:SF6">
    <property type="entry name" value="N-SULPHOGLUCOSAMINE SULPHOHYDROLASE"/>
    <property type="match status" value="1"/>
</dbReference>
<organism evidence="2 3">
    <name type="scientific">Thermogemmata fonticola</name>
    <dbReference type="NCBI Taxonomy" id="2755323"/>
    <lineage>
        <taxon>Bacteria</taxon>
        <taxon>Pseudomonadati</taxon>
        <taxon>Planctomycetota</taxon>
        <taxon>Planctomycetia</taxon>
        <taxon>Gemmatales</taxon>
        <taxon>Gemmataceae</taxon>
        <taxon>Thermogemmata</taxon>
    </lineage>
</organism>
<dbReference type="InterPro" id="IPR017850">
    <property type="entry name" value="Alkaline_phosphatase_core_sf"/>
</dbReference>
<accession>A0A7V8VBE7</accession>
<dbReference type="AlphaFoldDB" id="A0A7V8VBE7"/>
<evidence type="ECO:0000313" key="3">
    <source>
        <dbReference type="Proteomes" id="UP000542342"/>
    </source>
</evidence>
<comment type="caution">
    <text evidence="2">The sequence shown here is derived from an EMBL/GenBank/DDBJ whole genome shotgun (WGS) entry which is preliminary data.</text>
</comment>
<dbReference type="Gene3D" id="3.40.720.10">
    <property type="entry name" value="Alkaline Phosphatase, subunit A"/>
    <property type="match status" value="1"/>
</dbReference>
<dbReference type="RefSeq" id="WP_194536061.1">
    <property type="nucleotide sequence ID" value="NZ_JACEFB010000001.1"/>
</dbReference>
<dbReference type="SUPFAM" id="SSF53649">
    <property type="entry name" value="Alkaline phosphatase-like"/>
    <property type="match status" value="1"/>
</dbReference>
<proteinExistence type="predicted"/>
<dbReference type="PANTHER" id="PTHR43108">
    <property type="entry name" value="N-ACETYLGLUCOSAMINE-6-SULFATASE FAMILY MEMBER"/>
    <property type="match status" value="1"/>
</dbReference>
<keyword evidence="3" id="KW-1185">Reference proteome</keyword>
<dbReference type="EMBL" id="JACEFB010000001">
    <property type="protein sequence ID" value="MBA2224622.1"/>
    <property type="molecule type" value="Genomic_DNA"/>
</dbReference>
<sequence>MRRDKSWGWSLYAAVILCGYACYPLAAAEGQPGGRPNIIILLADDLRADALGCMGNPIIQTPSIDALAQKGTLFRNAFVTTSICAVSRASILCGQYARRHGIHDFNTDFTAQALAQTYPLLLKKAGYRIGFIGKYGVGRNLPAQEFDYWRGFPGQGFYFAKEKVGTPQHLTARMGDQALEFLAGCKPEQPFCLSISFKAPHAQDGAVREFPPDPRDEKLYADAVIPRPATAEERFFRLLPSFVQKSEGRRRWERRFATDAMFQQTVKDYYRLITGMDREIGRIVDAVARRGWERQTLWLFTSDNGFFLGERGMSDKWLMYEESIRVPLIIMDPRLPSQLRGRKVDAMALNIDIAPTILDWAGVPVPQSMQGKSLRPWVEGQNVSSWRRDFFYEHHTLPKLIPPSEGVRTERWSYIRWLAQEPVIEELYDIQADPRQERNLAGRAEYRATLEELRLRWSQLRQELE</sequence>
<protein>
    <submittedName>
        <fullName evidence="2">Sulfatase</fullName>
    </submittedName>
</protein>
<name>A0A7V8VBE7_9BACT</name>
<dbReference type="Pfam" id="PF00884">
    <property type="entry name" value="Sulfatase"/>
    <property type="match status" value="1"/>
</dbReference>
<gene>
    <name evidence="2" type="ORF">H0921_00425</name>
</gene>
<evidence type="ECO:0000313" key="2">
    <source>
        <dbReference type="EMBL" id="MBA2224622.1"/>
    </source>
</evidence>
<dbReference type="InterPro" id="IPR000917">
    <property type="entry name" value="Sulfatase_N"/>
</dbReference>
<dbReference type="Proteomes" id="UP000542342">
    <property type="component" value="Unassembled WGS sequence"/>
</dbReference>
<evidence type="ECO:0000259" key="1">
    <source>
        <dbReference type="Pfam" id="PF00884"/>
    </source>
</evidence>
<feature type="domain" description="Sulfatase N-terminal" evidence="1">
    <location>
        <begin position="36"/>
        <end position="363"/>
    </location>
</feature>
<reference evidence="2 3" key="1">
    <citation type="submission" date="2020-07" db="EMBL/GenBank/DDBJ databases">
        <title>Thermogemmata thermophila gen. nov., sp. nov., a novel moderate thermophilic planctomycete from a Kamchatka hot spring.</title>
        <authorList>
            <person name="Elcheninov A.G."/>
            <person name="Podosokorskaya O.A."/>
            <person name="Kovaleva O.L."/>
            <person name="Novikov A."/>
            <person name="Bonch-Osmolovskaya E.A."/>
            <person name="Toshchakov S.V."/>
            <person name="Kublanov I.V."/>
        </authorList>
    </citation>
    <scope>NUCLEOTIDE SEQUENCE [LARGE SCALE GENOMIC DNA]</scope>
    <source>
        <strain evidence="2 3">2918</strain>
    </source>
</reference>
<dbReference type="CDD" id="cd16031">
    <property type="entry name" value="G6S_like"/>
    <property type="match status" value="1"/>
</dbReference>